<reference evidence="1" key="1">
    <citation type="journal article" date="2014" name="Front. Microbiol.">
        <title>High frequency of phylogenetically diverse reductive dehalogenase-homologous genes in deep subseafloor sedimentary metagenomes.</title>
        <authorList>
            <person name="Kawai M."/>
            <person name="Futagami T."/>
            <person name="Toyoda A."/>
            <person name="Takaki Y."/>
            <person name="Nishi S."/>
            <person name="Hori S."/>
            <person name="Arai W."/>
            <person name="Tsubouchi T."/>
            <person name="Morono Y."/>
            <person name="Uchiyama I."/>
            <person name="Ito T."/>
            <person name="Fujiyama A."/>
            <person name="Inagaki F."/>
            <person name="Takami H."/>
        </authorList>
    </citation>
    <scope>NUCLEOTIDE SEQUENCE</scope>
    <source>
        <strain evidence="1">Expedition CK06-06</strain>
    </source>
</reference>
<accession>X1TEF0</accession>
<dbReference type="EMBL" id="BARW01020262">
    <property type="protein sequence ID" value="GAI89746.1"/>
    <property type="molecule type" value="Genomic_DNA"/>
</dbReference>
<evidence type="ECO:0000313" key="1">
    <source>
        <dbReference type="EMBL" id="GAI89746.1"/>
    </source>
</evidence>
<sequence>MELCDERSIEGHVRQLLCDKISGNLVGIWLLIAEHLRLGTWDLLRRWTGKESGSVEPRVALQLVHEAALCITGKRQAQTLSQQGFEVANGLPFVASSSAVHELLDSHAVAEAQAIQLMLGKLRQALGHYPGKVLAIDPHRILSHSKRQMVRRKKDPQALATKQVQTFFVLDADSQEPICFTLGSSSRTVSQETPELLDMAATILNLKAYSPLVLADTEHYTFDLFEHIRTQLPFDLLVPMPQRKGLIKELQAL</sequence>
<protein>
    <recommendedName>
        <fullName evidence="2">Transposase IS4-like domain-containing protein</fullName>
    </recommendedName>
</protein>
<gene>
    <name evidence="1" type="ORF">S12H4_34268</name>
</gene>
<evidence type="ECO:0008006" key="2">
    <source>
        <dbReference type="Google" id="ProtNLM"/>
    </source>
</evidence>
<dbReference type="AlphaFoldDB" id="X1TEF0"/>
<feature type="non-terminal residue" evidence="1">
    <location>
        <position position="253"/>
    </location>
</feature>
<comment type="caution">
    <text evidence="1">The sequence shown here is derived from an EMBL/GenBank/DDBJ whole genome shotgun (WGS) entry which is preliminary data.</text>
</comment>
<organism evidence="1">
    <name type="scientific">marine sediment metagenome</name>
    <dbReference type="NCBI Taxonomy" id="412755"/>
    <lineage>
        <taxon>unclassified sequences</taxon>
        <taxon>metagenomes</taxon>
        <taxon>ecological metagenomes</taxon>
    </lineage>
</organism>
<name>X1TEF0_9ZZZZ</name>
<proteinExistence type="predicted"/>